<dbReference type="Gene3D" id="3.20.20.360">
    <property type="entry name" value="Malate synthase, domain 3"/>
    <property type="match status" value="2"/>
</dbReference>
<dbReference type="RefSeq" id="WP_136945849.1">
    <property type="nucleotide sequence ID" value="NZ_SWFM01000001.1"/>
</dbReference>
<evidence type="ECO:0000313" key="5">
    <source>
        <dbReference type="Proteomes" id="UP000310541"/>
    </source>
</evidence>
<accession>A0A4V5PZ01</accession>
<dbReference type="InterPro" id="IPR046363">
    <property type="entry name" value="MS_N_TIM-barrel_dom"/>
</dbReference>
<comment type="similarity">
    <text evidence="1">Belongs to the malate synthase family.</text>
</comment>
<dbReference type="InterPro" id="IPR011076">
    <property type="entry name" value="Malate_synth_sf"/>
</dbReference>
<evidence type="ECO:0000313" key="4">
    <source>
        <dbReference type="EMBL" id="TKD71998.1"/>
    </source>
</evidence>
<evidence type="ECO:0000259" key="3">
    <source>
        <dbReference type="Pfam" id="PF01274"/>
    </source>
</evidence>
<gene>
    <name evidence="4" type="ORF">FBF83_04150</name>
</gene>
<dbReference type="SUPFAM" id="SSF51645">
    <property type="entry name" value="Malate synthase G"/>
    <property type="match status" value="1"/>
</dbReference>
<organism evidence="4 5">
    <name type="scientific">Guptibacillus hwajinpoensis</name>
    <dbReference type="NCBI Taxonomy" id="208199"/>
    <lineage>
        <taxon>Bacteria</taxon>
        <taxon>Bacillati</taxon>
        <taxon>Bacillota</taxon>
        <taxon>Bacilli</taxon>
        <taxon>Bacillales</taxon>
        <taxon>Guptibacillaceae</taxon>
        <taxon>Guptibacillus</taxon>
    </lineage>
</organism>
<dbReference type="Proteomes" id="UP000310541">
    <property type="component" value="Unassembled WGS sequence"/>
</dbReference>
<dbReference type="AlphaFoldDB" id="A0A4V5PZ01"/>
<dbReference type="InterPro" id="IPR001465">
    <property type="entry name" value="Malate_synthase_TIM"/>
</dbReference>
<evidence type="ECO:0000256" key="2">
    <source>
        <dbReference type="ARBA" id="ARBA00012636"/>
    </source>
</evidence>
<dbReference type="EC" id="2.3.3.9" evidence="2"/>
<dbReference type="OrthoDB" id="9768429at2"/>
<sequence length="355" mass="41124">MIEEKCESVNSNGRSLLTQEAMEFLLKLHRQFETEMRDLHELVKQSEEEQKGFLPNTKSVRETNWTVKPVRADLQDRRVMVRHSALDQERLRSSLKMGARLFAADFMSDQFSPYNQRMNSHANVNEEIKQYSNNVNVYPTSFMMIPRQWNMKEENVIVDGTAMSAGLFDFGLYLFHNTVPLLEKRSAPYFGLTGFTSYYEARFWNRVFSFAEREMKLLEGTVKASVLLGSNSIYQAEEMLYELRDHCAGLHYETDKMENITDAARYLIKVGHKRSTHVICDNSIKGCDKTTNTLEQFELETVGVVEGFDGTCVSDINTIDMVNAIYNHYMPEPNQIWKKRNDCITLMETANELTV</sequence>
<name>A0A4V5PZ01_9BACL</name>
<dbReference type="Pfam" id="PF01274">
    <property type="entry name" value="MS_TIM-barrel"/>
    <property type="match status" value="1"/>
</dbReference>
<comment type="caution">
    <text evidence="4">The sequence shown here is derived from an EMBL/GenBank/DDBJ whole genome shotgun (WGS) entry which is preliminary data.</text>
</comment>
<feature type="domain" description="Malate synthase TIM barrel" evidence="3">
    <location>
        <begin position="143"/>
        <end position="250"/>
    </location>
</feature>
<evidence type="ECO:0000256" key="1">
    <source>
        <dbReference type="ARBA" id="ARBA00006394"/>
    </source>
</evidence>
<reference evidence="4 5" key="1">
    <citation type="submission" date="2019-04" db="EMBL/GenBank/DDBJ databases">
        <title>Genome sequence of Bacillus hwajinpoensis strain Y2.</title>
        <authorList>
            <person name="Fair J.L."/>
            <person name="Maclea K.S."/>
        </authorList>
    </citation>
    <scope>NUCLEOTIDE SEQUENCE [LARGE SCALE GENOMIC DNA]</scope>
    <source>
        <strain evidence="4 5">Y2</strain>
    </source>
</reference>
<proteinExistence type="inferred from homology"/>
<dbReference type="EMBL" id="SWFM01000001">
    <property type="protein sequence ID" value="TKD71998.1"/>
    <property type="molecule type" value="Genomic_DNA"/>
</dbReference>
<dbReference type="InterPro" id="IPR006252">
    <property type="entry name" value="Malate_synthA"/>
</dbReference>
<dbReference type="PANTHER" id="PTHR42902:SF1">
    <property type="entry name" value="MALATE SYNTHASE 1-RELATED"/>
    <property type="match status" value="1"/>
</dbReference>
<dbReference type="GO" id="GO:0004474">
    <property type="term" value="F:malate synthase activity"/>
    <property type="evidence" value="ECO:0007669"/>
    <property type="project" value="UniProtKB-EC"/>
</dbReference>
<dbReference type="PANTHER" id="PTHR42902">
    <property type="entry name" value="MALATE SYNTHASE"/>
    <property type="match status" value="1"/>
</dbReference>
<dbReference type="GO" id="GO:0006097">
    <property type="term" value="P:glyoxylate cycle"/>
    <property type="evidence" value="ECO:0007669"/>
    <property type="project" value="InterPro"/>
</dbReference>
<dbReference type="GO" id="GO:0005737">
    <property type="term" value="C:cytoplasm"/>
    <property type="evidence" value="ECO:0007669"/>
    <property type="project" value="TreeGrafter"/>
</dbReference>
<protein>
    <recommendedName>
        <fullName evidence="2">malate synthase</fullName>
        <ecNumber evidence="2">2.3.3.9</ecNumber>
    </recommendedName>
</protein>